<gene>
    <name evidence="3" type="ORF">SCNU_17612</name>
</gene>
<feature type="compositionally biased region" description="Pro residues" evidence="1">
    <location>
        <begin position="431"/>
        <end position="448"/>
    </location>
</feature>
<comment type="caution">
    <text evidence="3">The sequence shown here is derived from an EMBL/GenBank/DDBJ whole genome shotgun (WGS) entry which is preliminary data.</text>
</comment>
<dbReference type="EMBL" id="AEUD01000019">
    <property type="protein sequence ID" value="EGD53633.1"/>
    <property type="molecule type" value="Genomic_DNA"/>
</dbReference>
<protein>
    <submittedName>
        <fullName evidence="3">Uncharacterized protein</fullName>
    </submittedName>
</protein>
<feature type="compositionally biased region" description="Low complexity" evidence="1">
    <location>
        <begin position="413"/>
        <end position="430"/>
    </location>
</feature>
<dbReference type="AlphaFoldDB" id="F1YNM3"/>
<feature type="region of interest" description="Disordered" evidence="1">
    <location>
        <begin position="269"/>
        <end position="313"/>
    </location>
</feature>
<dbReference type="eggNOG" id="COG5549">
    <property type="taxonomic scope" value="Bacteria"/>
</dbReference>
<keyword evidence="2" id="KW-1133">Transmembrane helix</keyword>
<dbReference type="Proteomes" id="UP000035065">
    <property type="component" value="Unassembled WGS sequence"/>
</dbReference>
<keyword evidence="2" id="KW-0812">Transmembrane</keyword>
<evidence type="ECO:0000256" key="1">
    <source>
        <dbReference type="SAM" id="MobiDB-lite"/>
    </source>
</evidence>
<accession>F1YNM3</accession>
<sequence>MKHADRAGGFGRQFSITVVIGAVIALIVAMVTVHGAASAETPAERCERETNTYNSAWAQSWATANDRPASEAPSPPVPYICHDPGTPTPTTPTQPTMTAPELPTATQTAPGAGPVPTVHAPTDIPEPGDTPIVEAPGRPVRPSAGVPVRPTPAPAEVTTAEDPAEQQAPAYRRKSPLYGHRGDCGTDMLPLPTGSRTPEQTEAYNRLRPQSDRYKDRRDDVEDEINGGGKWPEIAPGESFQLDHIIALDRLVRAPGFTDLSPDVQDRIANSEANTRPLPSSWNGSKSKLSYAEWPDRDPTGAKNAPTRSEWEQLCAEESRATVEVRRMIAEELAKQEQAERGTTTGTDDGSSTPTVTAIPDTETAYPGPTDAPVTEQPDTPTTRQPEIPATVQPEITVSPQPEIPATQHPEIPSTTQPAPTSTTATTQDTTPPPGIRPPTTPNTPNTPAPQTTEAPDDDPSWWERNRGTIGKVALGAAVIGGVGLACATGVGCAPAVGAGLAGGAAVAAG</sequence>
<feature type="compositionally biased region" description="Basic and acidic residues" evidence="1">
    <location>
        <begin position="209"/>
        <end position="220"/>
    </location>
</feature>
<feature type="region of interest" description="Disordered" evidence="1">
    <location>
        <begin position="64"/>
        <end position="233"/>
    </location>
</feature>
<keyword evidence="2" id="KW-0472">Membrane</keyword>
<proteinExistence type="predicted"/>
<feature type="compositionally biased region" description="Polar residues" evidence="1">
    <location>
        <begin position="271"/>
        <end position="288"/>
    </location>
</feature>
<feature type="transmembrane region" description="Helical" evidence="2">
    <location>
        <begin position="16"/>
        <end position="37"/>
    </location>
</feature>
<feature type="compositionally biased region" description="Polar residues" evidence="1">
    <location>
        <begin position="194"/>
        <end position="203"/>
    </location>
</feature>
<name>F1YNM3_9ACTN</name>
<evidence type="ECO:0000256" key="2">
    <source>
        <dbReference type="SAM" id="Phobius"/>
    </source>
</evidence>
<evidence type="ECO:0000313" key="3">
    <source>
        <dbReference type="EMBL" id="EGD53633.1"/>
    </source>
</evidence>
<evidence type="ECO:0000313" key="4">
    <source>
        <dbReference type="Proteomes" id="UP000035065"/>
    </source>
</evidence>
<reference evidence="3 4" key="1">
    <citation type="journal article" date="2011" name="J. Bacteriol.">
        <title>Draft Genome Sequence of Gordonia neofelifaecis NRRL B-59395, a Cholesterol-Degrading Actinomycete.</title>
        <authorList>
            <person name="Ge F."/>
            <person name="Li W."/>
            <person name="Chen G."/>
            <person name="Liu Y."/>
            <person name="Zhang G."/>
            <person name="Yong B."/>
            <person name="Wang Q."/>
            <person name="Wang N."/>
            <person name="Huang Z."/>
            <person name="Li W."/>
            <person name="Wang J."/>
            <person name="Wu C."/>
            <person name="Xie Q."/>
            <person name="Liu G."/>
        </authorList>
    </citation>
    <scope>NUCLEOTIDE SEQUENCE [LARGE SCALE GENOMIC DNA]</scope>
    <source>
        <strain evidence="3 4">NRRL B-59395</strain>
    </source>
</reference>
<feature type="region of interest" description="Disordered" evidence="1">
    <location>
        <begin position="334"/>
        <end position="387"/>
    </location>
</feature>
<keyword evidence="4" id="KW-1185">Reference proteome</keyword>
<feature type="region of interest" description="Disordered" evidence="1">
    <location>
        <begin position="400"/>
        <end position="466"/>
    </location>
</feature>
<dbReference type="STRING" id="644548.SCNU_17612"/>
<feature type="compositionally biased region" description="Low complexity" evidence="1">
    <location>
        <begin position="342"/>
        <end position="357"/>
    </location>
</feature>
<organism evidence="3 4">
    <name type="scientific">Gordonia neofelifaecis NRRL B-59395</name>
    <dbReference type="NCBI Taxonomy" id="644548"/>
    <lineage>
        <taxon>Bacteria</taxon>
        <taxon>Bacillati</taxon>
        <taxon>Actinomycetota</taxon>
        <taxon>Actinomycetes</taxon>
        <taxon>Mycobacteriales</taxon>
        <taxon>Gordoniaceae</taxon>
        <taxon>Gordonia</taxon>
    </lineage>
</organism>